<evidence type="ECO:0000313" key="3">
    <source>
        <dbReference type="Proteomes" id="UP000824120"/>
    </source>
</evidence>
<dbReference type="AlphaFoldDB" id="A0A9J5ZFY2"/>
<gene>
    <name evidence="2" type="ORF">H5410_022867</name>
</gene>
<evidence type="ECO:0000313" key="2">
    <source>
        <dbReference type="EMBL" id="KAG5611586.1"/>
    </source>
</evidence>
<organism evidence="2 3">
    <name type="scientific">Solanum commersonii</name>
    <name type="common">Commerson's wild potato</name>
    <name type="synonym">Commerson's nightshade</name>
    <dbReference type="NCBI Taxonomy" id="4109"/>
    <lineage>
        <taxon>Eukaryota</taxon>
        <taxon>Viridiplantae</taxon>
        <taxon>Streptophyta</taxon>
        <taxon>Embryophyta</taxon>
        <taxon>Tracheophyta</taxon>
        <taxon>Spermatophyta</taxon>
        <taxon>Magnoliopsida</taxon>
        <taxon>eudicotyledons</taxon>
        <taxon>Gunneridae</taxon>
        <taxon>Pentapetalae</taxon>
        <taxon>asterids</taxon>
        <taxon>lamiids</taxon>
        <taxon>Solanales</taxon>
        <taxon>Solanaceae</taxon>
        <taxon>Solanoideae</taxon>
        <taxon>Solaneae</taxon>
        <taxon>Solanum</taxon>
    </lineage>
</organism>
<name>A0A9J5ZFY2_SOLCO</name>
<protein>
    <submittedName>
        <fullName evidence="2">Uncharacterized protein</fullName>
    </submittedName>
</protein>
<reference evidence="2 3" key="1">
    <citation type="submission" date="2020-09" db="EMBL/GenBank/DDBJ databases">
        <title>De no assembly of potato wild relative species, Solanum commersonii.</title>
        <authorList>
            <person name="Cho K."/>
        </authorList>
    </citation>
    <scope>NUCLEOTIDE SEQUENCE [LARGE SCALE GENOMIC DNA]</scope>
    <source>
        <strain evidence="2">LZ3.2</strain>
        <tissue evidence="2">Leaf</tissue>
    </source>
</reference>
<dbReference type="EMBL" id="JACXVP010000004">
    <property type="protein sequence ID" value="KAG5611586.1"/>
    <property type="molecule type" value="Genomic_DNA"/>
</dbReference>
<evidence type="ECO:0000256" key="1">
    <source>
        <dbReference type="SAM" id="MobiDB-lite"/>
    </source>
</evidence>
<feature type="region of interest" description="Disordered" evidence="1">
    <location>
        <begin position="1"/>
        <end position="20"/>
    </location>
</feature>
<dbReference type="Proteomes" id="UP000824120">
    <property type="component" value="Chromosome 4"/>
</dbReference>
<keyword evidence="3" id="KW-1185">Reference proteome</keyword>
<sequence>MVKLSPTRSHPRSLPQKRVMSACWSSRDEKRDIEVTSISSTDIWRIEAEYTRDEADKRRVAPMDASPEV</sequence>
<dbReference type="OrthoDB" id="1306244at2759"/>
<comment type="caution">
    <text evidence="2">The sequence shown here is derived from an EMBL/GenBank/DDBJ whole genome shotgun (WGS) entry which is preliminary data.</text>
</comment>
<proteinExistence type="predicted"/>
<accession>A0A9J5ZFY2</accession>